<dbReference type="InterPro" id="IPR036817">
    <property type="entry name" value="Transthyretin/HIU_hydrolase_sf"/>
</dbReference>
<dbReference type="InterPro" id="IPR000895">
    <property type="entry name" value="Transthyretin/HIU_hydrolase"/>
</dbReference>
<keyword evidence="6 8" id="KW-0378">Hydrolase</keyword>
<dbReference type="Pfam" id="PF00576">
    <property type="entry name" value="Transthyretin"/>
    <property type="match status" value="1"/>
</dbReference>
<feature type="binding site" evidence="7">
    <location>
        <position position="8"/>
    </location>
    <ligand>
        <name>substrate</name>
    </ligand>
</feature>
<accession>A0A7C5R0X5</accession>
<evidence type="ECO:0000256" key="2">
    <source>
        <dbReference type="ARBA" id="ARBA00002704"/>
    </source>
</evidence>
<evidence type="ECO:0000256" key="5">
    <source>
        <dbReference type="ARBA" id="ARBA00022631"/>
    </source>
</evidence>
<feature type="binding site" evidence="7">
    <location>
        <position position="112"/>
    </location>
    <ligand>
        <name>substrate</name>
    </ligand>
</feature>
<reference evidence="10" key="1">
    <citation type="journal article" date="2020" name="mSystems">
        <title>Genome- and Community-Level Interaction Insights into Carbon Utilization and Element Cycling Functions of Hydrothermarchaeota in Hydrothermal Sediment.</title>
        <authorList>
            <person name="Zhou Z."/>
            <person name="Liu Y."/>
            <person name="Xu W."/>
            <person name="Pan J."/>
            <person name="Luo Z.H."/>
            <person name="Li M."/>
        </authorList>
    </citation>
    <scope>NUCLEOTIDE SEQUENCE [LARGE SCALE GENOMIC DNA]</scope>
    <source>
        <strain evidence="10">HyVt-485</strain>
    </source>
</reference>
<dbReference type="InterPro" id="IPR023416">
    <property type="entry name" value="Transthyretin/HIU_hydrolase_d"/>
</dbReference>
<dbReference type="PANTHER" id="PTHR10395:SF7">
    <property type="entry name" value="5-HYDROXYISOURATE HYDROLASE"/>
    <property type="match status" value="1"/>
</dbReference>
<evidence type="ECO:0000256" key="1">
    <source>
        <dbReference type="ARBA" id="ARBA00001043"/>
    </source>
</evidence>
<dbReference type="PROSITE" id="PS00768">
    <property type="entry name" value="TRANSTHYRETIN_1"/>
    <property type="match status" value="1"/>
</dbReference>
<dbReference type="SMART" id="SM00095">
    <property type="entry name" value="TR_THY"/>
    <property type="match status" value="1"/>
</dbReference>
<gene>
    <name evidence="10" type="primary">uraH</name>
    <name evidence="10" type="ORF">ENJ42_06700</name>
</gene>
<dbReference type="AlphaFoldDB" id="A0A7C5R0X5"/>
<evidence type="ECO:0000313" key="10">
    <source>
        <dbReference type="EMBL" id="HHL43284.1"/>
    </source>
</evidence>
<evidence type="ECO:0000256" key="4">
    <source>
        <dbReference type="ARBA" id="ARBA00011881"/>
    </source>
</evidence>
<comment type="subunit">
    <text evidence="4 8">Homotetramer.</text>
</comment>
<dbReference type="CDD" id="cd05822">
    <property type="entry name" value="TLP_HIUase"/>
    <property type="match status" value="1"/>
</dbReference>
<comment type="function">
    <text evidence="2">Catalyzes the hydrolysis of 5-hydroxyisourate (HIU) to 2-oxo-4-hydroxy-4-carboxy-5-ureidoimidazoline (OHCU).</text>
</comment>
<dbReference type="NCBIfam" id="TIGR02962">
    <property type="entry name" value="hdxy_isourate"/>
    <property type="match status" value="1"/>
</dbReference>
<evidence type="ECO:0000256" key="7">
    <source>
        <dbReference type="PIRSR" id="PIRSR600895-51"/>
    </source>
</evidence>
<evidence type="ECO:0000256" key="8">
    <source>
        <dbReference type="RuleBase" id="RU361270"/>
    </source>
</evidence>
<comment type="catalytic activity">
    <reaction evidence="1 8">
        <text>5-hydroxyisourate + H2O = 5-hydroxy-2-oxo-4-ureido-2,5-dihydro-1H-imidazole-5-carboxylate + H(+)</text>
        <dbReference type="Rhea" id="RHEA:23736"/>
        <dbReference type="ChEBI" id="CHEBI:15377"/>
        <dbReference type="ChEBI" id="CHEBI:15378"/>
        <dbReference type="ChEBI" id="CHEBI:18072"/>
        <dbReference type="ChEBI" id="CHEBI:58639"/>
        <dbReference type="EC" id="3.5.2.17"/>
    </reaction>
</comment>
<proteinExistence type="inferred from homology"/>
<comment type="similarity">
    <text evidence="3 8">Belongs to the transthyretin family. 5-hydroxyisourate hydrolase subfamily.</text>
</comment>
<name>A0A7C5R0X5_9PROT</name>
<dbReference type="InterPro" id="IPR023418">
    <property type="entry name" value="Thyroxine_BS"/>
</dbReference>
<organism evidence="10">
    <name type="scientific">Hellea balneolensis</name>
    <dbReference type="NCBI Taxonomy" id="287478"/>
    <lineage>
        <taxon>Bacteria</taxon>
        <taxon>Pseudomonadati</taxon>
        <taxon>Pseudomonadota</taxon>
        <taxon>Alphaproteobacteria</taxon>
        <taxon>Maricaulales</taxon>
        <taxon>Robiginitomaculaceae</taxon>
        <taxon>Hellea</taxon>
    </lineage>
</organism>
<evidence type="ECO:0000256" key="6">
    <source>
        <dbReference type="ARBA" id="ARBA00022801"/>
    </source>
</evidence>
<dbReference type="PRINTS" id="PR00189">
    <property type="entry name" value="TRNSTHYRETIN"/>
</dbReference>
<dbReference type="Gene3D" id="2.60.40.180">
    <property type="entry name" value="Transthyretin/hydroxyisourate hydrolase domain"/>
    <property type="match status" value="1"/>
</dbReference>
<feature type="domain" description="Transthyretin/hydroxyisourate hydrolase" evidence="9">
    <location>
        <begin position="2"/>
        <end position="114"/>
    </location>
</feature>
<evidence type="ECO:0000259" key="9">
    <source>
        <dbReference type="SMART" id="SM00095"/>
    </source>
</evidence>
<keyword evidence="5 8" id="KW-0659">Purine metabolism</keyword>
<feature type="binding site" evidence="7">
    <location>
        <position position="47"/>
    </location>
    <ligand>
        <name>substrate</name>
    </ligand>
</feature>
<dbReference type="EMBL" id="DRMJ01000345">
    <property type="protein sequence ID" value="HHL43284.1"/>
    <property type="molecule type" value="Genomic_DNA"/>
</dbReference>
<dbReference type="InterPro" id="IPR014306">
    <property type="entry name" value="Hydroxyisourate_hydrolase"/>
</dbReference>
<dbReference type="GO" id="GO:0033971">
    <property type="term" value="F:hydroxyisourate hydrolase activity"/>
    <property type="evidence" value="ECO:0007669"/>
    <property type="project" value="UniProtKB-EC"/>
</dbReference>
<evidence type="ECO:0000256" key="3">
    <source>
        <dbReference type="ARBA" id="ARBA00009850"/>
    </source>
</evidence>
<dbReference type="PANTHER" id="PTHR10395">
    <property type="entry name" value="URICASE AND TRANSTHYRETIN-RELATED"/>
    <property type="match status" value="1"/>
</dbReference>
<sequence>MMSKLTTHVLDTMRGIPAAGLVIDLYRQAKDGTFRKLSSHATNADGRVDTPLLEGKTFRTGTYRLVFHAGSYLEPQGGSDFLDQIPIDFIISDPSRHTHVPLLLSAYGYSTYRGS</sequence>
<dbReference type="EC" id="3.5.2.17" evidence="8"/>
<dbReference type="GO" id="GO:0006144">
    <property type="term" value="P:purine nucleobase metabolic process"/>
    <property type="evidence" value="ECO:0007669"/>
    <property type="project" value="UniProtKB-KW"/>
</dbReference>
<protein>
    <recommendedName>
        <fullName evidence="8">5-hydroxyisourate hydrolase</fullName>
        <shortName evidence="8">HIU hydrolase</shortName>
        <shortName evidence="8">HIUHase</shortName>
        <ecNumber evidence="8">3.5.2.17</ecNumber>
    </recommendedName>
</protein>
<comment type="caution">
    <text evidence="10">The sequence shown here is derived from an EMBL/GenBank/DDBJ whole genome shotgun (WGS) entry which is preliminary data.</text>
</comment>
<dbReference type="SUPFAM" id="SSF49472">
    <property type="entry name" value="Transthyretin (synonym: prealbumin)"/>
    <property type="match status" value="1"/>
</dbReference>
<dbReference type="Proteomes" id="UP000885830">
    <property type="component" value="Unassembled WGS sequence"/>
</dbReference>